<evidence type="ECO:0000313" key="1">
    <source>
        <dbReference type="EMBL" id="KRX09215.1"/>
    </source>
</evidence>
<protein>
    <submittedName>
        <fullName evidence="1">Uncharacterized protein</fullName>
    </submittedName>
</protein>
<dbReference type="OrthoDB" id="308154at2759"/>
<accession>A0A0V0R412</accession>
<comment type="caution">
    <text evidence="1">The sequence shown here is derived from an EMBL/GenBank/DDBJ whole genome shotgun (WGS) entry which is preliminary data.</text>
</comment>
<dbReference type="AlphaFoldDB" id="A0A0V0R412"/>
<gene>
    <name evidence="1" type="ORF">PPERSA_05884</name>
</gene>
<name>A0A0V0R412_PSEPJ</name>
<keyword evidence="2" id="KW-1185">Reference proteome</keyword>
<evidence type="ECO:0000313" key="2">
    <source>
        <dbReference type="Proteomes" id="UP000054937"/>
    </source>
</evidence>
<reference evidence="1 2" key="1">
    <citation type="journal article" date="2015" name="Sci. Rep.">
        <title>Genome of the facultative scuticociliatosis pathogen Pseudocohnilembus persalinus provides insight into its virulence through horizontal gene transfer.</title>
        <authorList>
            <person name="Xiong J."/>
            <person name="Wang G."/>
            <person name="Cheng J."/>
            <person name="Tian M."/>
            <person name="Pan X."/>
            <person name="Warren A."/>
            <person name="Jiang C."/>
            <person name="Yuan D."/>
            <person name="Miao W."/>
        </authorList>
    </citation>
    <scope>NUCLEOTIDE SEQUENCE [LARGE SCALE GENOMIC DNA]</scope>
    <source>
        <strain evidence="1">36N120E</strain>
    </source>
</reference>
<sequence length="138" mass="16255">MFLKPKENAEFEQEFTSFVPKEGEVRAVANKNTACAYYLRGIEQCRRRVLELAGNPNSENHDLGFLPCKKIVDAHYRCMTDEQFGHTIEEAPEYTQPFVNKFFDCTFKEMRPFIKCRPHFDNIVRNIYRQEGALDDTY</sequence>
<proteinExistence type="predicted"/>
<dbReference type="EMBL" id="LDAU01000053">
    <property type="protein sequence ID" value="KRX09215.1"/>
    <property type="molecule type" value="Genomic_DNA"/>
</dbReference>
<dbReference type="InParanoid" id="A0A0V0R412"/>
<dbReference type="Proteomes" id="UP000054937">
    <property type="component" value="Unassembled WGS sequence"/>
</dbReference>
<dbReference type="OMA" id="HYRCMTD"/>
<organism evidence="1 2">
    <name type="scientific">Pseudocohnilembus persalinus</name>
    <name type="common">Ciliate</name>
    <dbReference type="NCBI Taxonomy" id="266149"/>
    <lineage>
        <taxon>Eukaryota</taxon>
        <taxon>Sar</taxon>
        <taxon>Alveolata</taxon>
        <taxon>Ciliophora</taxon>
        <taxon>Intramacronucleata</taxon>
        <taxon>Oligohymenophorea</taxon>
        <taxon>Scuticociliatia</taxon>
        <taxon>Philasterida</taxon>
        <taxon>Pseudocohnilembidae</taxon>
        <taxon>Pseudocohnilembus</taxon>
    </lineage>
</organism>